<dbReference type="RefSeq" id="WP_336350505.1">
    <property type="nucleotide sequence ID" value="NZ_JAZAQL010000002.1"/>
</dbReference>
<comment type="catalytic activity">
    <reaction evidence="1">
        <text>Hydrolyzes the link between N-acetylmuramoyl residues and L-amino acid residues in certain cell-wall glycopeptides.</text>
        <dbReference type="EC" id="3.5.1.28"/>
    </reaction>
</comment>
<dbReference type="InterPro" id="IPR039564">
    <property type="entry name" value="Peptidase_C39-like"/>
</dbReference>
<evidence type="ECO:0000256" key="1">
    <source>
        <dbReference type="ARBA" id="ARBA00001561"/>
    </source>
</evidence>
<dbReference type="EMBL" id="JBHSXN010000002">
    <property type="protein sequence ID" value="MFC6953547.1"/>
    <property type="molecule type" value="Genomic_DNA"/>
</dbReference>
<dbReference type="CDD" id="cd06583">
    <property type="entry name" value="PGRP"/>
    <property type="match status" value="1"/>
</dbReference>
<evidence type="ECO:0000256" key="3">
    <source>
        <dbReference type="ARBA" id="ARBA00022801"/>
    </source>
</evidence>
<keyword evidence="8" id="KW-1185">Reference proteome</keyword>
<evidence type="ECO:0000313" key="8">
    <source>
        <dbReference type="Proteomes" id="UP001596395"/>
    </source>
</evidence>
<evidence type="ECO:0000259" key="6">
    <source>
        <dbReference type="PROSITE" id="PS51781"/>
    </source>
</evidence>
<sequence length="610" mass="64741">MQSRRNLLRFAASTATATTLLGATAGGTAAALTPEKPPMRWKPAHESNYTPADRDASDIRWIVLHTIEGSASAGINWFQNPDANVSSHFVVDDDGDITKMVNLDDVAWTQGNGPYNDTGISIELAGYAGETDFSEATYEAVADLCAYLCETYDVPVRHPTFDVAPCSAYDGDGGLVGHSQIPSPYDCDDVTGGKTDPGATWNWNYLLEKMNGSTGGGDAGGSYGTGQDVVSTTTVNVRASAEIADNVKHTQPTDVEGTIANGPYQNDGYTWWWVEWENDVGGWSVQDYLDPRNDDGDGDGNDGGDDESGDAPDPAFDIGEAVATTTDLNVRQEATTSADVVGIADADTTGYVKNGYVTNDGYTWWKIDYGQTRGWSAQSFLEPASDDGGDGTGNPIQGVPYLSQRDNDYSPSGSCQNTCLSMLFRHYGLDTDPDALTERWGTDDGQTPAGAERVFDQVASENGLDVRASGSRETTMADLEAAIDRGVPVMTYGWFTGAGHIVVAVGYTADTITVHDPYGTWNERYEGSHTPAAAATSPTTATRSNKLSAPTATSGRSSQNRERRRSSVFGPGLSQSLRPGHPTSSRGSRTQASPSASSRRSPSTSTPAGG</sequence>
<feature type="domain" description="SH3b" evidence="6">
    <location>
        <begin position="318"/>
        <end position="385"/>
    </location>
</feature>
<feature type="region of interest" description="Disordered" evidence="5">
    <location>
        <begin position="285"/>
        <end position="317"/>
    </location>
</feature>
<dbReference type="SUPFAM" id="SSF55846">
    <property type="entry name" value="N-acetylmuramoyl-L-alanine amidase-like"/>
    <property type="match status" value="1"/>
</dbReference>
<dbReference type="GO" id="GO:0008745">
    <property type="term" value="F:N-acetylmuramoyl-L-alanine amidase activity"/>
    <property type="evidence" value="ECO:0007669"/>
    <property type="project" value="UniProtKB-EC"/>
</dbReference>
<dbReference type="InterPro" id="IPR002502">
    <property type="entry name" value="Amidase_domain"/>
</dbReference>
<name>A0ABD5VHI9_9EURY</name>
<dbReference type="Gene3D" id="2.30.30.40">
    <property type="entry name" value="SH3 Domains"/>
    <property type="match status" value="1"/>
</dbReference>
<keyword evidence="3 7" id="KW-0378">Hydrolase</keyword>
<feature type="compositionally biased region" description="Low complexity" evidence="5">
    <location>
        <begin position="588"/>
        <end position="610"/>
    </location>
</feature>
<dbReference type="PANTHER" id="PTHR30417">
    <property type="entry name" value="N-ACETYLMURAMOYL-L-ALANINE AMIDASE AMID"/>
    <property type="match status" value="1"/>
</dbReference>
<evidence type="ECO:0000256" key="4">
    <source>
        <dbReference type="ARBA" id="ARBA00023316"/>
    </source>
</evidence>
<feature type="compositionally biased region" description="Low complexity" evidence="5">
    <location>
        <begin position="530"/>
        <end position="542"/>
    </location>
</feature>
<feature type="compositionally biased region" description="Polar residues" evidence="5">
    <location>
        <begin position="573"/>
        <end position="587"/>
    </location>
</feature>
<comment type="caution">
    <text evidence="7">The sequence shown here is derived from an EMBL/GenBank/DDBJ whole genome shotgun (WGS) entry which is preliminary data.</text>
</comment>
<dbReference type="InterPro" id="IPR003646">
    <property type="entry name" value="SH3-like_bac-type"/>
</dbReference>
<keyword evidence="4" id="KW-0961">Cell wall biogenesis/degradation</keyword>
<dbReference type="Gene3D" id="3.90.70.10">
    <property type="entry name" value="Cysteine proteinases"/>
    <property type="match status" value="1"/>
</dbReference>
<organism evidence="7 8">
    <name type="scientific">Halorubellus litoreus</name>
    <dbReference type="NCBI Taxonomy" id="755308"/>
    <lineage>
        <taxon>Archaea</taxon>
        <taxon>Methanobacteriati</taxon>
        <taxon>Methanobacteriota</taxon>
        <taxon>Stenosarchaea group</taxon>
        <taxon>Halobacteria</taxon>
        <taxon>Halobacteriales</taxon>
        <taxon>Halorubellaceae</taxon>
        <taxon>Halorubellus</taxon>
    </lineage>
</organism>
<evidence type="ECO:0000313" key="7">
    <source>
        <dbReference type="EMBL" id="MFC6953547.1"/>
    </source>
</evidence>
<dbReference type="Pfam" id="PF01510">
    <property type="entry name" value="Amidase_2"/>
    <property type="match status" value="1"/>
</dbReference>
<dbReference type="InterPro" id="IPR051206">
    <property type="entry name" value="NAMLAA_amidase_2"/>
</dbReference>
<feature type="compositionally biased region" description="Polar residues" evidence="5">
    <location>
        <begin position="543"/>
        <end position="553"/>
    </location>
</feature>
<dbReference type="PANTHER" id="PTHR30417:SF1">
    <property type="entry name" value="N-ACETYLMURAMOYL-L-ALANINE AMIDASE AMID"/>
    <property type="match status" value="1"/>
</dbReference>
<gene>
    <name evidence="7" type="ORF">ACFQGB_11800</name>
</gene>
<feature type="compositionally biased region" description="Acidic residues" evidence="5">
    <location>
        <begin position="296"/>
        <end position="310"/>
    </location>
</feature>
<dbReference type="InterPro" id="IPR036505">
    <property type="entry name" value="Amidase/PGRP_sf"/>
</dbReference>
<dbReference type="GO" id="GO:0071555">
    <property type="term" value="P:cell wall organization"/>
    <property type="evidence" value="ECO:0007669"/>
    <property type="project" value="UniProtKB-KW"/>
</dbReference>
<proteinExistence type="predicted"/>
<feature type="region of interest" description="Disordered" evidence="5">
    <location>
        <begin position="529"/>
        <end position="610"/>
    </location>
</feature>
<dbReference type="Gene3D" id="3.40.80.10">
    <property type="entry name" value="Peptidoglycan recognition protein-like"/>
    <property type="match status" value="1"/>
</dbReference>
<evidence type="ECO:0000256" key="2">
    <source>
        <dbReference type="ARBA" id="ARBA00011901"/>
    </source>
</evidence>
<dbReference type="InterPro" id="IPR006311">
    <property type="entry name" value="TAT_signal"/>
</dbReference>
<dbReference type="SMART" id="SM00644">
    <property type="entry name" value="Ami_2"/>
    <property type="match status" value="1"/>
</dbReference>
<protein>
    <recommendedName>
        <fullName evidence="2">N-acetylmuramoyl-L-alanine amidase</fullName>
        <ecNumber evidence="2">3.5.1.28</ecNumber>
    </recommendedName>
</protein>
<dbReference type="AlphaFoldDB" id="A0ABD5VHI9"/>
<dbReference type="PROSITE" id="PS51781">
    <property type="entry name" value="SH3B"/>
    <property type="match status" value="1"/>
</dbReference>
<dbReference type="Pfam" id="PF13529">
    <property type="entry name" value="Peptidase_C39_2"/>
    <property type="match status" value="1"/>
</dbReference>
<dbReference type="Proteomes" id="UP001596395">
    <property type="component" value="Unassembled WGS sequence"/>
</dbReference>
<accession>A0ABD5VHI9</accession>
<reference evidence="7 8" key="1">
    <citation type="journal article" date="2019" name="Int. J. Syst. Evol. Microbiol.">
        <title>The Global Catalogue of Microorganisms (GCM) 10K type strain sequencing project: providing services to taxonomists for standard genome sequencing and annotation.</title>
        <authorList>
            <consortium name="The Broad Institute Genomics Platform"/>
            <consortium name="The Broad Institute Genome Sequencing Center for Infectious Disease"/>
            <person name="Wu L."/>
            <person name="Ma J."/>
        </authorList>
    </citation>
    <scope>NUCLEOTIDE SEQUENCE [LARGE SCALE GENOMIC DNA]</scope>
    <source>
        <strain evidence="7 8">GX26</strain>
    </source>
</reference>
<dbReference type="EC" id="3.5.1.28" evidence="2"/>
<evidence type="ECO:0000256" key="5">
    <source>
        <dbReference type="SAM" id="MobiDB-lite"/>
    </source>
</evidence>
<dbReference type="PROSITE" id="PS51318">
    <property type="entry name" value="TAT"/>
    <property type="match status" value="1"/>
</dbReference>